<comment type="similarity">
    <text evidence="1">Belongs to the UPF0339 family. Duplicated subfamily.</text>
</comment>
<dbReference type="InterPro" id="IPR036913">
    <property type="entry name" value="YegP-like_sf"/>
</dbReference>
<evidence type="ECO:0000313" key="4">
    <source>
        <dbReference type="EMBL" id="GAA0230082.1"/>
    </source>
</evidence>
<evidence type="ECO:0000256" key="1">
    <source>
        <dbReference type="ARBA" id="ARBA00007576"/>
    </source>
</evidence>
<organism evidence="4 5">
    <name type="scientific">Methylophaga marina</name>
    <dbReference type="NCBI Taxonomy" id="45495"/>
    <lineage>
        <taxon>Bacteria</taxon>
        <taxon>Pseudomonadati</taxon>
        <taxon>Pseudomonadota</taxon>
        <taxon>Gammaproteobacteria</taxon>
        <taxon>Thiotrichales</taxon>
        <taxon>Piscirickettsiaceae</taxon>
        <taxon>Methylophaga</taxon>
    </lineage>
</organism>
<dbReference type="EMBL" id="BAAADG010000008">
    <property type="protein sequence ID" value="GAA0230082.1"/>
    <property type="molecule type" value="Genomic_DNA"/>
</dbReference>
<sequence>MAGKFELYKDNAGEYRFRLLAGNGQNILASEGYTSKSSCENGIDSVKNNAPLDERYERKETSSGKFMFNLKAANHQVIGTSQSYTSAASRDNGIESVKTNAPDAQIDDQT</sequence>
<dbReference type="PANTHER" id="PTHR40606">
    <property type="match status" value="1"/>
</dbReference>
<evidence type="ECO:0000259" key="3">
    <source>
        <dbReference type="Pfam" id="PF07411"/>
    </source>
</evidence>
<feature type="region of interest" description="Disordered" evidence="2">
    <location>
        <begin position="81"/>
        <end position="110"/>
    </location>
</feature>
<dbReference type="PANTHER" id="PTHR40606:SF1">
    <property type="entry name" value="UPF0339 PROTEIN YEGP"/>
    <property type="match status" value="1"/>
</dbReference>
<evidence type="ECO:0000256" key="2">
    <source>
        <dbReference type="SAM" id="MobiDB-lite"/>
    </source>
</evidence>
<accession>A0ABP3DG52</accession>
<protein>
    <submittedName>
        <fullName evidence="4">YegP family protein</fullName>
    </submittedName>
</protein>
<dbReference type="SUPFAM" id="SSF160113">
    <property type="entry name" value="YegP-like"/>
    <property type="match status" value="2"/>
</dbReference>
<feature type="domain" description="DUF1508" evidence="3">
    <location>
        <begin position="62"/>
        <end position="108"/>
    </location>
</feature>
<feature type="domain" description="DUF1508" evidence="3">
    <location>
        <begin position="10"/>
        <end position="57"/>
    </location>
</feature>
<name>A0ABP3DG52_9GAMM</name>
<dbReference type="InterPro" id="IPR051141">
    <property type="entry name" value="UPF0339_domain"/>
</dbReference>
<reference evidence="5" key="1">
    <citation type="journal article" date="2019" name="Int. J. Syst. Evol. Microbiol.">
        <title>The Global Catalogue of Microorganisms (GCM) 10K type strain sequencing project: providing services to taxonomists for standard genome sequencing and annotation.</title>
        <authorList>
            <consortium name="The Broad Institute Genomics Platform"/>
            <consortium name="The Broad Institute Genome Sequencing Center for Infectious Disease"/>
            <person name="Wu L."/>
            <person name="Ma J."/>
        </authorList>
    </citation>
    <scope>NUCLEOTIDE SEQUENCE [LARGE SCALE GENOMIC DNA]</scope>
    <source>
        <strain evidence="5">JCM 6886</strain>
    </source>
</reference>
<dbReference type="RefSeq" id="WP_286304722.1">
    <property type="nucleotide sequence ID" value="NZ_AP027741.1"/>
</dbReference>
<comment type="caution">
    <text evidence="4">The sequence shown here is derived from an EMBL/GenBank/DDBJ whole genome shotgun (WGS) entry which is preliminary data.</text>
</comment>
<dbReference type="Proteomes" id="UP001501476">
    <property type="component" value="Unassembled WGS sequence"/>
</dbReference>
<gene>
    <name evidence="4" type="ORF">GCM10008964_21830</name>
</gene>
<keyword evidence="5" id="KW-1185">Reference proteome</keyword>
<evidence type="ECO:0000313" key="5">
    <source>
        <dbReference type="Proteomes" id="UP001501476"/>
    </source>
</evidence>
<dbReference type="Pfam" id="PF07411">
    <property type="entry name" value="DUF1508"/>
    <property type="match status" value="2"/>
</dbReference>
<dbReference type="InterPro" id="IPR010879">
    <property type="entry name" value="DUF1508"/>
</dbReference>
<proteinExistence type="inferred from homology"/>
<dbReference type="Gene3D" id="2.30.29.80">
    <property type="match status" value="1"/>
</dbReference>